<protein>
    <submittedName>
        <fullName evidence="2">Uncharacterized protein</fullName>
    </submittedName>
</protein>
<feature type="chain" id="PRO_5040287780" evidence="1">
    <location>
        <begin position="20"/>
        <end position="146"/>
    </location>
</feature>
<keyword evidence="1" id="KW-0732">Signal</keyword>
<comment type="caution">
    <text evidence="2">The sequence shown here is derived from an EMBL/GenBank/DDBJ whole genome shotgun (WGS) entry which is preliminary data.</text>
</comment>
<evidence type="ECO:0000313" key="3">
    <source>
        <dbReference type="Proteomes" id="UP000824596"/>
    </source>
</evidence>
<reference evidence="2" key="1">
    <citation type="submission" date="2021-09" db="EMBL/GenBank/DDBJ databases">
        <title>A high-quality genome of the endoparasitic fungus Hirsutella rhossiliensis with a comparison of Hirsutella genomes reveals transposable elements contributing to genome size variation.</title>
        <authorList>
            <person name="Lin R."/>
            <person name="Jiao Y."/>
            <person name="Sun X."/>
            <person name="Ling J."/>
            <person name="Xie B."/>
            <person name="Cheng X."/>
        </authorList>
    </citation>
    <scope>NUCLEOTIDE SEQUENCE</scope>
    <source>
        <strain evidence="2">HR02</strain>
    </source>
</reference>
<dbReference type="RefSeq" id="XP_044723957.1">
    <property type="nucleotide sequence ID" value="XM_044860324.1"/>
</dbReference>
<evidence type="ECO:0000313" key="2">
    <source>
        <dbReference type="EMBL" id="KAH0966444.1"/>
    </source>
</evidence>
<dbReference type="AlphaFoldDB" id="A0A9P8N428"/>
<feature type="signal peptide" evidence="1">
    <location>
        <begin position="1"/>
        <end position="19"/>
    </location>
</feature>
<organism evidence="2 3">
    <name type="scientific">Hirsutella rhossiliensis</name>
    <dbReference type="NCBI Taxonomy" id="111463"/>
    <lineage>
        <taxon>Eukaryota</taxon>
        <taxon>Fungi</taxon>
        <taxon>Dikarya</taxon>
        <taxon>Ascomycota</taxon>
        <taxon>Pezizomycotina</taxon>
        <taxon>Sordariomycetes</taxon>
        <taxon>Hypocreomycetidae</taxon>
        <taxon>Hypocreales</taxon>
        <taxon>Ophiocordycipitaceae</taxon>
        <taxon>Hirsutella</taxon>
    </lineage>
</organism>
<keyword evidence="3" id="KW-1185">Reference proteome</keyword>
<gene>
    <name evidence="2" type="ORF">HRG_01853</name>
</gene>
<dbReference type="GeneID" id="68350982"/>
<accession>A0A9P8N428</accession>
<dbReference type="EMBL" id="JAIZPD010000002">
    <property type="protein sequence ID" value="KAH0966444.1"/>
    <property type="molecule type" value="Genomic_DNA"/>
</dbReference>
<sequence length="146" mass="16553">MRFAAVSIFLAGLASTVAAAEPKCELETKVKIHDMSYWINKESENDEQMSSIQFRLDTKSGSVNCSLFEICQEYVSYDIVTCGDDTLYYFNAMLISNDTMHLQIYRNYIGATKASQCTQLKNDQNKGIQITPPKFVTVHANQERDI</sequence>
<evidence type="ECO:0000256" key="1">
    <source>
        <dbReference type="SAM" id="SignalP"/>
    </source>
</evidence>
<name>A0A9P8N428_9HYPO</name>
<proteinExistence type="predicted"/>
<dbReference type="Proteomes" id="UP000824596">
    <property type="component" value="Unassembled WGS sequence"/>
</dbReference>